<dbReference type="Proteomes" id="UP000238479">
    <property type="component" value="Chromosome 5"/>
</dbReference>
<dbReference type="PANTHER" id="PTHR47941">
    <property type="entry name" value="PENTATRICOPEPTIDE REPEAT-CONTAINING PROTEIN 3, MITOCHONDRIAL"/>
    <property type="match status" value="1"/>
</dbReference>
<dbReference type="OMA" id="NETTWAM"/>
<keyword evidence="5" id="KW-1185">Reference proteome</keyword>
<protein>
    <submittedName>
        <fullName evidence="4">Putative pentatricopeptide</fullName>
    </submittedName>
</protein>
<reference evidence="4 5" key="1">
    <citation type="journal article" date="2018" name="Nat. Genet.">
        <title>The Rosa genome provides new insights in the design of modern roses.</title>
        <authorList>
            <person name="Bendahmane M."/>
        </authorList>
    </citation>
    <scope>NUCLEOTIDE SEQUENCE [LARGE SCALE GENOMIC DNA]</scope>
    <source>
        <strain evidence="5">cv. Old Blush</strain>
    </source>
</reference>
<dbReference type="Gene3D" id="1.25.40.10">
    <property type="entry name" value="Tetratricopeptide repeat domain"/>
    <property type="match status" value="1"/>
</dbReference>
<name>A0A2P6QL46_ROSCH</name>
<evidence type="ECO:0000313" key="5">
    <source>
        <dbReference type="Proteomes" id="UP000238479"/>
    </source>
</evidence>
<keyword evidence="2" id="KW-0677">Repeat</keyword>
<dbReference type="InterPro" id="IPR002885">
    <property type="entry name" value="PPR_rpt"/>
</dbReference>
<comment type="similarity">
    <text evidence="1">Belongs to the PPR family. P subfamily.</text>
</comment>
<evidence type="ECO:0000256" key="2">
    <source>
        <dbReference type="ARBA" id="ARBA00022737"/>
    </source>
</evidence>
<dbReference type="InterPro" id="IPR011990">
    <property type="entry name" value="TPR-like_helical_dom_sf"/>
</dbReference>
<comment type="caution">
    <text evidence="4">The sequence shown here is derived from an EMBL/GenBank/DDBJ whole genome shotgun (WGS) entry which is preliminary data.</text>
</comment>
<accession>A0A2P6QL46</accession>
<dbReference type="NCBIfam" id="TIGR00756">
    <property type="entry name" value="PPR"/>
    <property type="match status" value="2"/>
</dbReference>
<dbReference type="EMBL" id="PDCK01000043">
    <property type="protein sequence ID" value="PRQ34901.1"/>
    <property type="molecule type" value="Genomic_DNA"/>
</dbReference>
<feature type="repeat" description="PPR" evidence="3">
    <location>
        <begin position="29"/>
        <end position="63"/>
    </location>
</feature>
<sequence length="92" mass="10275">MIHGLCHDGLLVEAEKLLREMGGKGCSPDGCTYNTIIRGLLNINETTWAMKLIQEMLERRFSADASTMELIIVLLSKDIVDPALLMLLKDSR</sequence>
<evidence type="ECO:0000256" key="3">
    <source>
        <dbReference type="PROSITE-ProRule" id="PRU00708"/>
    </source>
</evidence>
<gene>
    <name evidence="4" type="ORF">RchiOBHm_Chr5g0074181</name>
</gene>
<evidence type="ECO:0000256" key="1">
    <source>
        <dbReference type="ARBA" id="ARBA00007626"/>
    </source>
</evidence>
<dbReference type="PROSITE" id="PS51375">
    <property type="entry name" value="PPR"/>
    <property type="match status" value="2"/>
</dbReference>
<feature type="repeat" description="PPR" evidence="3">
    <location>
        <begin position="1"/>
        <end position="28"/>
    </location>
</feature>
<organism evidence="4 5">
    <name type="scientific">Rosa chinensis</name>
    <name type="common">China rose</name>
    <dbReference type="NCBI Taxonomy" id="74649"/>
    <lineage>
        <taxon>Eukaryota</taxon>
        <taxon>Viridiplantae</taxon>
        <taxon>Streptophyta</taxon>
        <taxon>Embryophyta</taxon>
        <taxon>Tracheophyta</taxon>
        <taxon>Spermatophyta</taxon>
        <taxon>Magnoliopsida</taxon>
        <taxon>eudicotyledons</taxon>
        <taxon>Gunneridae</taxon>
        <taxon>Pentapetalae</taxon>
        <taxon>rosids</taxon>
        <taxon>fabids</taxon>
        <taxon>Rosales</taxon>
        <taxon>Rosaceae</taxon>
        <taxon>Rosoideae</taxon>
        <taxon>Rosoideae incertae sedis</taxon>
        <taxon>Rosa</taxon>
    </lineage>
</organism>
<dbReference type="Gramene" id="PRQ34901">
    <property type="protein sequence ID" value="PRQ34901"/>
    <property type="gene ID" value="RchiOBHm_Chr5g0074181"/>
</dbReference>
<evidence type="ECO:0000313" key="4">
    <source>
        <dbReference type="EMBL" id="PRQ34901.1"/>
    </source>
</evidence>
<proteinExistence type="inferred from homology"/>
<dbReference type="Pfam" id="PF13041">
    <property type="entry name" value="PPR_2"/>
    <property type="match status" value="1"/>
</dbReference>
<dbReference type="AlphaFoldDB" id="A0A2P6QL46"/>
<dbReference type="STRING" id="74649.A0A2P6QL46"/>